<feature type="chain" id="PRO_5011532001" description="Outer membrane protein beta-barrel domain-containing protein" evidence="1">
    <location>
        <begin position="22"/>
        <end position="153"/>
    </location>
</feature>
<organism evidence="2 3">
    <name type="scientific">Flexibacter flexilis DSM 6793</name>
    <dbReference type="NCBI Taxonomy" id="927664"/>
    <lineage>
        <taxon>Bacteria</taxon>
        <taxon>Pseudomonadati</taxon>
        <taxon>Bacteroidota</taxon>
        <taxon>Cytophagia</taxon>
        <taxon>Cytophagales</taxon>
        <taxon>Flexibacteraceae</taxon>
        <taxon>Flexibacter</taxon>
    </lineage>
</organism>
<reference evidence="2 3" key="1">
    <citation type="submission" date="2016-10" db="EMBL/GenBank/DDBJ databases">
        <authorList>
            <person name="de Groot N.N."/>
        </authorList>
    </citation>
    <scope>NUCLEOTIDE SEQUENCE [LARGE SCALE GENOMIC DNA]</scope>
    <source>
        <strain evidence="2 3">DSM 6793</strain>
    </source>
</reference>
<keyword evidence="3" id="KW-1185">Reference proteome</keyword>
<name>A0A1I1DS17_9BACT</name>
<dbReference type="STRING" id="927664.SAMN05421780_101404"/>
<accession>A0A1I1DS17</accession>
<proteinExistence type="predicted"/>
<sequence length="153" mass="17872">MTFMKKIIFIGFLFCTKISFAQSTLSEQEISFNFFRNPSVGLEYRYKKVSVHAGYYLTNFKANTTWEFVKTGLSFWFLPIGKREKPSSFYAQMSYLRGQNRDYKNKNAVSLDLGFRLMIWNGLQARLGIIGLYAKDKNLKINPTPSLNYSLFF</sequence>
<keyword evidence="1" id="KW-0732">Signal</keyword>
<gene>
    <name evidence="2" type="ORF">SAMN05421780_101404</name>
</gene>
<feature type="signal peptide" evidence="1">
    <location>
        <begin position="1"/>
        <end position="21"/>
    </location>
</feature>
<evidence type="ECO:0000313" key="2">
    <source>
        <dbReference type="EMBL" id="SFB77182.1"/>
    </source>
</evidence>
<evidence type="ECO:0008006" key="4">
    <source>
        <dbReference type="Google" id="ProtNLM"/>
    </source>
</evidence>
<dbReference type="EMBL" id="FOLE01000001">
    <property type="protein sequence ID" value="SFB77182.1"/>
    <property type="molecule type" value="Genomic_DNA"/>
</dbReference>
<evidence type="ECO:0000313" key="3">
    <source>
        <dbReference type="Proteomes" id="UP000199514"/>
    </source>
</evidence>
<protein>
    <recommendedName>
        <fullName evidence="4">Outer membrane protein beta-barrel domain-containing protein</fullName>
    </recommendedName>
</protein>
<dbReference type="AlphaFoldDB" id="A0A1I1DS17"/>
<dbReference type="Proteomes" id="UP000199514">
    <property type="component" value="Unassembled WGS sequence"/>
</dbReference>
<evidence type="ECO:0000256" key="1">
    <source>
        <dbReference type="SAM" id="SignalP"/>
    </source>
</evidence>